<gene>
    <name evidence="3" type="ORF">X975_05056</name>
</gene>
<dbReference type="OrthoDB" id="5876240at2759"/>
<feature type="non-terminal residue" evidence="3">
    <location>
        <position position="68"/>
    </location>
</feature>
<dbReference type="InterPro" id="IPR013087">
    <property type="entry name" value="Znf_C2H2_type"/>
</dbReference>
<evidence type="ECO:0000259" key="2">
    <source>
        <dbReference type="PROSITE" id="PS50157"/>
    </source>
</evidence>
<sequence length="68" mass="7914">MQENSLDNDLLDVHSDIEPISTITRLEDFMDVVTTYKCKFCRFSCAWKSGLMSHIRCCHINEKKCIVT</sequence>
<protein>
    <recommendedName>
        <fullName evidence="2">C2H2-type domain-containing protein</fullName>
    </recommendedName>
</protein>
<dbReference type="Proteomes" id="UP000054359">
    <property type="component" value="Unassembled WGS sequence"/>
</dbReference>
<evidence type="ECO:0000313" key="3">
    <source>
        <dbReference type="EMBL" id="KFM72014.1"/>
    </source>
</evidence>
<dbReference type="PROSITE" id="PS50157">
    <property type="entry name" value="ZINC_FINGER_C2H2_2"/>
    <property type="match status" value="1"/>
</dbReference>
<reference evidence="3 4" key="1">
    <citation type="submission" date="2013-11" db="EMBL/GenBank/DDBJ databases">
        <title>Genome sequencing of Stegodyphus mimosarum.</title>
        <authorList>
            <person name="Bechsgaard J."/>
        </authorList>
    </citation>
    <scope>NUCLEOTIDE SEQUENCE [LARGE SCALE GENOMIC DNA]</scope>
</reference>
<evidence type="ECO:0000256" key="1">
    <source>
        <dbReference type="PROSITE-ProRule" id="PRU00042"/>
    </source>
</evidence>
<feature type="domain" description="C2H2-type" evidence="2">
    <location>
        <begin position="36"/>
        <end position="64"/>
    </location>
</feature>
<dbReference type="EMBL" id="KK118029">
    <property type="protein sequence ID" value="KFM72014.1"/>
    <property type="molecule type" value="Genomic_DNA"/>
</dbReference>
<dbReference type="PROSITE" id="PS00028">
    <property type="entry name" value="ZINC_FINGER_C2H2_1"/>
    <property type="match status" value="1"/>
</dbReference>
<dbReference type="Gene3D" id="3.30.160.60">
    <property type="entry name" value="Classic Zinc Finger"/>
    <property type="match status" value="1"/>
</dbReference>
<organism evidence="3 4">
    <name type="scientific">Stegodyphus mimosarum</name>
    <name type="common">African social velvet spider</name>
    <dbReference type="NCBI Taxonomy" id="407821"/>
    <lineage>
        <taxon>Eukaryota</taxon>
        <taxon>Metazoa</taxon>
        <taxon>Ecdysozoa</taxon>
        <taxon>Arthropoda</taxon>
        <taxon>Chelicerata</taxon>
        <taxon>Arachnida</taxon>
        <taxon>Araneae</taxon>
        <taxon>Araneomorphae</taxon>
        <taxon>Entelegynae</taxon>
        <taxon>Eresoidea</taxon>
        <taxon>Eresidae</taxon>
        <taxon>Stegodyphus</taxon>
    </lineage>
</organism>
<keyword evidence="1" id="KW-0863">Zinc-finger</keyword>
<evidence type="ECO:0000313" key="4">
    <source>
        <dbReference type="Proteomes" id="UP000054359"/>
    </source>
</evidence>
<dbReference type="AlphaFoldDB" id="A0A087U3S5"/>
<dbReference type="GO" id="GO:0008270">
    <property type="term" value="F:zinc ion binding"/>
    <property type="evidence" value="ECO:0007669"/>
    <property type="project" value="UniProtKB-KW"/>
</dbReference>
<accession>A0A087U3S5</accession>
<keyword evidence="1" id="KW-0479">Metal-binding</keyword>
<keyword evidence="4" id="KW-1185">Reference proteome</keyword>
<proteinExistence type="predicted"/>
<name>A0A087U3S5_STEMI</name>
<keyword evidence="1" id="KW-0862">Zinc</keyword>